<dbReference type="EMBL" id="CM007902">
    <property type="protein sequence ID" value="OTG03271.1"/>
    <property type="molecule type" value="Genomic_DNA"/>
</dbReference>
<evidence type="ECO:0000313" key="2">
    <source>
        <dbReference type="Proteomes" id="UP000215914"/>
    </source>
</evidence>
<protein>
    <submittedName>
        <fullName evidence="1">Putative leucine-rich repeat domain, L domain-like protein</fullName>
    </submittedName>
</protein>
<dbReference type="InterPro" id="IPR032675">
    <property type="entry name" value="LRR_dom_sf"/>
</dbReference>
<proteinExistence type="predicted"/>
<keyword evidence="2" id="KW-1185">Reference proteome</keyword>
<reference evidence="2" key="1">
    <citation type="journal article" date="2017" name="Nature">
        <title>The sunflower genome provides insights into oil metabolism, flowering and Asterid evolution.</title>
        <authorList>
            <person name="Badouin H."/>
            <person name="Gouzy J."/>
            <person name="Grassa C.J."/>
            <person name="Murat F."/>
            <person name="Staton S.E."/>
            <person name="Cottret L."/>
            <person name="Lelandais-Briere C."/>
            <person name="Owens G.L."/>
            <person name="Carrere S."/>
            <person name="Mayjonade B."/>
            <person name="Legrand L."/>
            <person name="Gill N."/>
            <person name="Kane N.C."/>
            <person name="Bowers J.E."/>
            <person name="Hubner S."/>
            <person name="Bellec A."/>
            <person name="Berard A."/>
            <person name="Berges H."/>
            <person name="Blanchet N."/>
            <person name="Boniface M.C."/>
            <person name="Brunel D."/>
            <person name="Catrice O."/>
            <person name="Chaidir N."/>
            <person name="Claudel C."/>
            <person name="Donnadieu C."/>
            <person name="Faraut T."/>
            <person name="Fievet G."/>
            <person name="Helmstetter N."/>
            <person name="King M."/>
            <person name="Knapp S.J."/>
            <person name="Lai Z."/>
            <person name="Le Paslier M.C."/>
            <person name="Lippi Y."/>
            <person name="Lorenzon L."/>
            <person name="Mandel J.R."/>
            <person name="Marage G."/>
            <person name="Marchand G."/>
            <person name="Marquand E."/>
            <person name="Bret-Mestries E."/>
            <person name="Morien E."/>
            <person name="Nambeesan S."/>
            <person name="Nguyen T."/>
            <person name="Pegot-Espagnet P."/>
            <person name="Pouilly N."/>
            <person name="Raftis F."/>
            <person name="Sallet E."/>
            <person name="Schiex T."/>
            <person name="Thomas J."/>
            <person name="Vandecasteele C."/>
            <person name="Vares D."/>
            <person name="Vear F."/>
            <person name="Vautrin S."/>
            <person name="Crespi M."/>
            <person name="Mangin B."/>
            <person name="Burke J.M."/>
            <person name="Salse J."/>
            <person name="Munos S."/>
            <person name="Vincourt P."/>
            <person name="Rieseberg L.H."/>
            <person name="Langlade N.B."/>
        </authorList>
    </citation>
    <scope>NUCLEOTIDE SEQUENCE [LARGE SCALE GENOMIC DNA]</scope>
    <source>
        <strain evidence="2">cv. SF193</strain>
    </source>
</reference>
<gene>
    <name evidence="1" type="ORF">HannXRQ_Chr13g0422261</name>
</gene>
<dbReference type="InParanoid" id="A0A251T085"/>
<dbReference type="SUPFAM" id="SSF52058">
    <property type="entry name" value="L domain-like"/>
    <property type="match status" value="1"/>
</dbReference>
<name>A0A251T085_HELAN</name>
<dbReference type="Gene3D" id="3.80.10.10">
    <property type="entry name" value="Ribonuclease Inhibitor"/>
    <property type="match status" value="1"/>
</dbReference>
<accession>A0A251T085</accession>
<evidence type="ECO:0000313" key="1">
    <source>
        <dbReference type="EMBL" id="OTG03271.1"/>
    </source>
</evidence>
<organism evidence="1 2">
    <name type="scientific">Helianthus annuus</name>
    <name type="common">Common sunflower</name>
    <dbReference type="NCBI Taxonomy" id="4232"/>
    <lineage>
        <taxon>Eukaryota</taxon>
        <taxon>Viridiplantae</taxon>
        <taxon>Streptophyta</taxon>
        <taxon>Embryophyta</taxon>
        <taxon>Tracheophyta</taxon>
        <taxon>Spermatophyta</taxon>
        <taxon>Magnoliopsida</taxon>
        <taxon>eudicotyledons</taxon>
        <taxon>Gunneridae</taxon>
        <taxon>Pentapetalae</taxon>
        <taxon>asterids</taxon>
        <taxon>campanulids</taxon>
        <taxon>Asterales</taxon>
        <taxon>Asteraceae</taxon>
        <taxon>Asteroideae</taxon>
        <taxon>Heliantheae alliance</taxon>
        <taxon>Heliantheae</taxon>
        <taxon>Helianthus</taxon>
    </lineage>
</organism>
<dbReference type="AlphaFoldDB" id="A0A251T085"/>
<sequence length="78" mass="9044">MFLGTNRIFFSVGLQHLTSLQHLVLWGCPKMKHLPDLLLPSLLSLTIDECRKLEGRCSRRGSYWSRISHIPRIRINGE</sequence>
<dbReference type="Proteomes" id="UP000215914">
    <property type="component" value="Chromosome 13"/>
</dbReference>